<dbReference type="SMART" id="SM00563">
    <property type="entry name" value="PlsC"/>
    <property type="match status" value="1"/>
</dbReference>
<name>A0A2M7R5E7_9BACT</name>
<feature type="transmembrane region" description="Helical" evidence="3">
    <location>
        <begin position="46"/>
        <end position="65"/>
    </location>
</feature>
<keyword evidence="3" id="KW-0812">Transmembrane</keyword>
<evidence type="ECO:0000256" key="3">
    <source>
        <dbReference type="SAM" id="Phobius"/>
    </source>
</evidence>
<reference evidence="6" key="1">
    <citation type="submission" date="2017-09" db="EMBL/GenBank/DDBJ databases">
        <title>Depth-based differentiation of microbial function through sediment-hosted aquifers and enrichment of novel symbionts in the deep terrestrial subsurface.</title>
        <authorList>
            <person name="Probst A.J."/>
            <person name="Ladd B."/>
            <person name="Jarett J.K."/>
            <person name="Geller-Mcgrath D.E."/>
            <person name="Sieber C.M.K."/>
            <person name="Emerson J.B."/>
            <person name="Anantharaman K."/>
            <person name="Thomas B.C."/>
            <person name="Malmstrom R."/>
            <person name="Stieglmeier M."/>
            <person name="Klingl A."/>
            <person name="Woyke T."/>
            <person name="Ryan C.M."/>
            <person name="Banfield J.F."/>
        </authorList>
    </citation>
    <scope>NUCLEOTIDE SEQUENCE [LARGE SCALE GENOMIC DNA]</scope>
</reference>
<feature type="domain" description="Phospholipid/glycerol acyltransferase" evidence="4">
    <location>
        <begin position="88"/>
        <end position="223"/>
    </location>
</feature>
<organism evidence="5 6">
    <name type="scientific">Candidatus Nealsonbacteria bacterium CG_4_10_14_0_8_um_filter_37_14</name>
    <dbReference type="NCBI Taxonomy" id="1974684"/>
    <lineage>
        <taxon>Bacteria</taxon>
        <taxon>Candidatus Nealsoniibacteriota</taxon>
    </lineage>
</organism>
<evidence type="ECO:0000259" key="4">
    <source>
        <dbReference type="SMART" id="SM00563"/>
    </source>
</evidence>
<evidence type="ECO:0000313" key="5">
    <source>
        <dbReference type="EMBL" id="PIY88525.1"/>
    </source>
</evidence>
<keyword evidence="3" id="KW-1133">Transmembrane helix</keyword>
<dbReference type="GO" id="GO:0003841">
    <property type="term" value="F:1-acylglycerol-3-phosphate O-acyltransferase activity"/>
    <property type="evidence" value="ECO:0007669"/>
    <property type="project" value="TreeGrafter"/>
</dbReference>
<sequence>MGSTPIRGTGKILVLSNNQPYLAVKIKYSRKEVIKVKVFRSWLRRIGYVFSCVLAVLTVVLFFQIPRARGKIKEICSDEKLVWNKGGRLYVSNHPSWLDQFLSLALRLLHWGPEFLPFVAVANDSIKRIPFLKFLQDVAFLVPIERKGNSSLASSHIRKMVAILNGGHNLMIAGATGRDFKAVDGELILSPEKRKPMRRFTQLCGILAVQPGVETIPWCVQGTENFYKEVTVKGKEEMRFSAWNFFIEFWLLGKFKVVLVYGRPLVLAGKSRSEATEIIQSEVLSYLDLPEG</sequence>
<dbReference type="Pfam" id="PF01553">
    <property type="entry name" value="Acyltransferase"/>
    <property type="match status" value="1"/>
</dbReference>
<dbReference type="AlphaFoldDB" id="A0A2M7R5E7"/>
<evidence type="ECO:0000256" key="2">
    <source>
        <dbReference type="ARBA" id="ARBA00023315"/>
    </source>
</evidence>
<accession>A0A2M7R5E7</accession>
<evidence type="ECO:0000256" key="1">
    <source>
        <dbReference type="ARBA" id="ARBA00022679"/>
    </source>
</evidence>
<dbReference type="PANTHER" id="PTHR10434:SF11">
    <property type="entry name" value="1-ACYL-SN-GLYCEROL-3-PHOSPHATE ACYLTRANSFERASE"/>
    <property type="match status" value="1"/>
</dbReference>
<evidence type="ECO:0000313" key="6">
    <source>
        <dbReference type="Proteomes" id="UP000230767"/>
    </source>
</evidence>
<keyword evidence="1" id="KW-0808">Transferase</keyword>
<protein>
    <recommendedName>
        <fullName evidence="4">Phospholipid/glycerol acyltransferase domain-containing protein</fullName>
    </recommendedName>
</protein>
<dbReference type="Proteomes" id="UP000230767">
    <property type="component" value="Unassembled WGS sequence"/>
</dbReference>
<dbReference type="InterPro" id="IPR002123">
    <property type="entry name" value="Plipid/glycerol_acylTrfase"/>
</dbReference>
<keyword evidence="2" id="KW-0012">Acyltransferase</keyword>
<dbReference type="PANTHER" id="PTHR10434">
    <property type="entry name" value="1-ACYL-SN-GLYCEROL-3-PHOSPHATE ACYLTRANSFERASE"/>
    <property type="match status" value="1"/>
</dbReference>
<proteinExistence type="predicted"/>
<gene>
    <name evidence="5" type="ORF">COY73_03595</name>
</gene>
<dbReference type="EMBL" id="PFLW01000086">
    <property type="protein sequence ID" value="PIY88525.1"/>
    <property type="molecule type" value="Genomic_DNA"/>
</dbReference>
<dbReference type="SUPFAM" id="SSF69593">
    <property type="entry name" value="Glycerol-3-phosphate (1)-acyltransferase"/>
    <property type="match status" value="1"/>
</dbReference>
<keyword evidence="3" id="KW-0472">Membrane</keyword>
<dbReference type="GO" id="GO:0006654">
    <property type="term" value="P:phosphatidic acid biosynthetic process"/>
    <property type="evidence" value="ECO:0007669"/>
    <property type="project" value="TreeGrafter"/>
</dbReference>
<comment type="caution">
    <text evidence="5">The sequence shown here is derived from an EMBL/GenBank/DDBJ whole genome shotgun (WGS) entry which is preliminary data.</text>
</comment>